<dbReference type="EMBL" id="VSRR010049602">
    <property type="protein sequence ID" value="MPC78878.1"/>
    <property type="molecule type" value="Genomic_DNA"/>
</dbReference>
<evidence type="ECO:0000313" key="3">
    <source>
        <dbReference type="Proteomes" id="UP000324222"/>
    </source>
</evidence>
<evidence type="ECO:0000256" key="1">
    <source>
        <dbReference type="SAM" id="MobiDB-lite"/>
    </source>
</evidence>
<dbReference type="Proteomes" id="UP000324222">
    <property type="component" value="Unassembled WGS sequence"/>
</dbReference>
<comment type="caution">
    <text evidence="2">The sequence shown here is derived from an EMBL/GenBank/DDBJ whole genome shotgun (WGS) entry which is preliminary data.</text>
</comment>
<sequence>MPPPGARGPRCEATQPGLHASRCDASFAAGDAGTTTRQHHRHQTPSTTTNDNSNIRCKYQKTGTAPAPATAPPAPSTSTRHHKNTMPTCHHDLWACRVTGRQDDRTAGWQDWHQCPFKSKCDAEGRQDSPPHHHHINTTHATLRHSKEAKFR</sequence>
<keyword evidence="3" id="KW-1185">Reference proteome</keyword>
<gene>
    <name evidence="2" type="ORF">E2C01_073380</name>
</gene>
<name>A0A5B7IDE3_PORTR</name>
<proteinExistence type="predicted"/>
<dbReference type="AlphaFoldDB" id="A0A5B7IDE3"/>
<accession>A0A5B7IDE3</accession>
<feature type="region of interest" description="Disordered" evidence="1">
    <location>
        <begin position="28"/>
        <end position="85"/>
    </location>
</feature>
<protein>
    <submittedName>
        <fullName evidence="2">Uncharacterized protein</fullName>
    </submittedName>
</protein>
<reference evidence="2 3" key="1">
    <citation type="submission" date="2019-05" db="EMBL/GenBank/DDBJ databases">
        <title>Another draft genome of Portunus trituberculatus and its Hox gene families provides insights of decapod evolution.</title>
        <authorList>
            <person name="Jeong J.-H."/>
            <person name="Song I."/>
            <person name="Kim S."/>
            <person name="Choi T."/>
            <person name="Kim D."/>
            <person name="Ryu S."/>
            <person name="Kim W."/>
        </authorList>
    </citation>
    <scope>NUCLEOTIDE SEQUENCE [LARGE SCALE GENOMIC DNA]</scope>
    <source>
        <tissue evidence="2">Muscle</tissue>
    </source>
</reference>
<feature type="region of interest" description="Disordered" evidence="1">
    <location>
        <begin position="123"/>
        <end position="152"/>
    </location>
</feature>
<evidence type="ECO:0000313" key="2">
    <source>
        <dbReference type="EMBL" id="MPC78878.1"/>
    </source>
</evidence>
<organism evidence="2 3">
    <name type="scientific">Portunus trituberculatus</name>
    <name type="common">Swimming crab</name>
    <name type="synonym">Neptunus trituberculatus</name>
    <dbReference type="NCBI Taxonomy" id="210409"/>
    <lineage>
        <taxon>Eukaryota</taxon>
        <taxon>Metazoa</taxon>
        <taxon>Ecdysozoa</taxon>
        <taxon>Arthropoda</taxon>
        <taxon>Crustacea</taxon>
        <taxon>Multicrustacea</taxon>
        <taxon>Malacostraca</taxon>
        <taxon>Eumalacostraca</taxon>
        <taxon>Eucarida</taxon>
        <taxon>Decapoda</taxon>
        <taxon>Pleocyemata</taxon>
        <taxon>Brachyura</taxon>
        <taxon>Eubrachyura</taxon>
        <taxon>Portunoidea</taxon>
        <taxon>Portunidae</taxon>
        <taxon>Portuninae</taxon>
        <taxon>Portunus</taxon>
    </lineage>
</organism>